<dbReference type="Gene3D" id="3.30.2060.10">
    <property type="entry name" value="Penicillin-binding protein 1b domain"/>
    <property type="match status" value="1"/>
</dbReference>
<feature type="domain" description="Helicase C-terminal" evidence="12">
    <location>
        <begin position="732"/>
        <end position="885"/>
    </location>
</feature>
<reference evidence="13" key="1">
    <citation type="submission" date="2024-07" db="EMBL/GenBank/DDBJ databases">
        <title>Complete genome sequence of Verrucomicrobiaceae bacterium NT6N.</title>
        <authorList>
            <person name="Huang C."/>
            <person name="Takami H."/>
            <person name="Hamasaki K."/>
        </authorList>
    </citation>
    <scope>NUCLEOTIDE SEQUENCE</scope>
    <source>
        <strain evidence="13">NT6N</strain>
    </source>
</reference>
<dbReference type="AlphaFoldDB" id="A0AAT9FK10"/>
<dbReference type="Gene3D" id="3.40.50.11180">
    <property type="match status" value="1"/>
</dbReference>
<dbReference type="GO" id="GO:0005737">
    <property type="term" value="C:cytoplasm"/>
    <property type="evidence" value="ECO:0007669"/>
    <property type="project" value="UniProtKB-SubCell"/>
</dbReference>
<evidence type="ECO:0000256" key="3">
    <source>
        <dbReference type="ARBA" id="ARBA00022763"/>
    </source>
</evidence>
<dbReference type="Pfam" id="PF03461">
    <property type="entry name" value="TRCF"/>
    <property type="match status" value="1"/>
</dbReference>
<dbReference type="InterPro" id="IPR041471">
    <property type="entry name" value="UvrB_inter"/>
</dbReference>
<evidence type="ECO:0000259" key="11">
    <source>
        <dbReference type="PROSITE" id="PS51192"/>
    </source>
</evidence>
<evidence type="ECO:0000259" key="12">
    <source>
        <dbReference type="PROSITE" id="PS51194"/>
    </source>
</evidence>
<feature type="region of interest" description="Disordered" evidence="10">
    <location>
        <begin position="1"/>
        <end position="28"/>
    </location>
</feature>
<dbReference type="SMART" id="SM01058">
    <property type="entry name" value="CarD_TRCF"/>
    <property type="match status" value="1"/>
</dbReference>
<name>A0AAT9FK10_9BACT</name>
<keyword evidence="5" id="KW-0347">Helicase</keyword>
<evidence type="ECO:0000256" key="5">
    <source>
        <dbReference type="ARBA" id="ARBA00022806"/>
    </source>
</evidence>
<dbReference type="EMBL" id="AP026866">
    <property type="protein sequence ID" value="BDS06320.1"/>
    <property type="molecule type" value="Genomic_DNA"/>
</dbReference>
<keyword evidence="1 9" id="KW-0963">Cytoplasm</keyword>
<dbReference type="InterPro" id="IPR027417">
    <property type="entry name" value="P-loop_NTPase"/>
</dbReference>
<dbReference type="Pfam" id="PF02559">
    <property type="entry name" value="CarD_TRCF_RID"/>
    <property type="match status" value="1"/>
</dbReference>
<dbReference type="SUPFAM" id="SSF143517">
    <property type="entry name" value="TRCF domain-like"/>
    <property type="match status" value="1"/>
</dbReference>
<dbReference type="Gene3D" id="3.90.1150.50">
    <property type="entry name" value="Transcription-repair-coupling factor, D7 domain"/>
    <property type="match status" value="1"/>
</dbReference>
<protein>
    <recommendedName>
        <fullName evidence="9">Transcription-repair-coupling factor</fullName>
        <shortName evidence="9">TRCF</shortName>
        <ecNumber evidence="9">3.6.4.-</ecNumber>
    </recommendedName>
</protein>
<dbReference type="Gene3D" id="3.40.50.300">
    <property type="entry name" value="P-loop containing nucleotide triphosphate hydrolases"/>
    <property type="match status" value="2"/>
</dbReference>
<accession>A0AAT9FK10</accession>
<dbReference type="GO" id="GO:0000716">
    <property type="term" value="P:transcription-coupled nucleotide-excision repair, DNA damage recognition"/>
    <property type="evidence" value="ECO:0007669"/>
    <property type="project" value="UniProtKB-UniRule"/>
</dbReference>
<evidence type="ECO:0000256" key="6">
    <source>
        <dbReference type="ARBA" id="ARBA00022840"/>
    </source>
</evidence>
<dbReference type="InterPro" id="IPR014001">
    <property type="entry name" value="Helicase_ATP-bd"/>
</dbReference>
<evidence type="ECO:0000313" key="13">
    <source>
        <dbReference type="EMBL" id="BDS06320.1"/>
    </source>
</evidence>
<evidence type="ECO:0000256" key="7">
    <source>
        <dbReference type="ARBA" id="ARBA00023125"/>
    </source>
</evidence>
<dbReference type="Gene3D" id="2.40.10.170">
    <property type="match status" value="1"/>
</dbReference>
<dbReference type="SUPFAM" id="SSF52540">
    <property type="entry name" value="P-loop containing nucleoside triphosphate hydrolases"/>
    <property type="match status" value="3"/>
</dbReference>
<dbReference type="InterPro" id="IPR047112">
    <property type="entry name" value="RecG/Mfd"/>
</dbReference>
<dbReference type="GO" id="GO:0006355">
    <property type="term" value="P:regulation of DNA-templated transcription"/>
    <property type="evidence" value="ECO:0007669"/>
    <property type="project" value="UniProtKB-UniRule"/>
</dbReference>
<dbReference type="GO" id="GO:0003684">
    <property type="term" value="F:damaged DNA binding"/>
    <property type="evidence" value="ECO:0007669"/>
    <property type="project" value="InterPro"/>
</dbReference>
<evidence type="ECO:0000256" key="2">
    <source>
        <dbReference type="ARBA" id="ARBA00022741"/>
    </source>
</evidence>
<dbReference type="PANTHER" id="PTHR47964">
    <property type="entry name" value="ATP-DEPENDENT DNA HELICASE HOMOLOG RECG, CHLOROPLASTIC"/>
    <property type="match status" value="1"/>
</dbReference>
<comment type="function">
    <text evidence="9">Couples transcription and DNA repair by recognizing RNA polymerase (RNAP) stalled at DNA lesions. Mediates ATP-dependent release of RNAP and its truncated transcript from the DNA, and recruitment of nucleotide excision repair machinery to the damaged site.</text>
</comment>
<dbReference type="Pfam" id="PF00270">
    <property type="entry name" value="DEAD"/>
    <property type="match status" value="1"/>
</dbReference>
<dbReference type="Pfam" id="PF17757">
    <property type="entry name" value="UvrB_inter"/>
    <property type="match status" value="1"/>
</dbReference>
<dbReference type="SMART" id="SM00487">
    <property type="entry name" value="DEXDc"/>
    <property type="match status" value="1"/>
</dbReference>
<keyword evidence="7 9" id="KW-0238">DNA-binding</keyword>
<feature type="compositionally biased region" description="Polar residues" evidence="10">
    <location>
        <begin position="1"/>
        <end position="13"/>
    </location>
</feature>
<evidence type="ECO:0000256" key="1">
    <source>
        <dbReference type="ARBA" id="ARBA00022490"/>
    </source>
</evidence>
<dbReference type="Pfam" id="PF00271">
    <property type="entry name" value="Helicase_C"/>
    <property type="match status" value="1"/>
</dbReference>
<dbReference type="PANTHER" id="PTHR47964:SF1">
    <property type="entry name" value="ATP-DEPENDENT DNA HELICASE HOMOLOG RECG, CHLOROPLASTIC"/>
    <property type="match status" value="1"/>
</dbReference>
<dbReference type="SMART" id="SM00982">
    <property type="entry name" value="TRCF"/>
    <property type="match status" value="1"/>
</dbReference>
<comment type="subcellular location">
    <subcellularLocation>
        <location evidence="9">Cytoplasm</location>
    </subcellularLocation>
</comment>
<gene>
    <name evidence="9" type="primary">mfd</name>
    <name evidence="13" type="ORF">NT6N_13600</name>
</gene>
<comment type="similarity">
    <text evidence="9">In the N-terminal section; belongs to the UvrB family.</text>
</comment>
<dbReference type="GO" id="GO:0003678">
    <property type="term" value="F:DNA helicase activity"/>
    <property type="evidence" value="ECO:0007669"/>
    <property type="project" value="TreeGrafter"/>
</dbReference>
<dbReference type="PROSITE" id="PS51192">
    <property type="entry name" value="HELICASE_ATP_BIND_1"/>
    <property type="match status" value="1"/>
</dbReference>
<keyword evidence="2 9" id="KW-0547">Nucleotide-binding</keyword>
<dbReference type="GO" id="GO:0005524">
    <property type="term" value="F:ATP binding"/>
    <property type="evidence" value="ECO:0007669"/>
    <property type="project" value="UniProtKB-UniRule"/>
</dbReference>
<dbReference type="KEGG" id="osu:NT6N_13600"/>
<dbReference type="HAMAP" id="MF_00969">
    <property type="entry name" value="TRCF"/>
    <property type="match status" value="1"/>
</dbReference>
<dbReference type="InterPro" id="IPR037235">
    <property type="entry name" value="TRCF-like_C_D7"/>
</dbReference>
<keyword evidence="8 9" id="KW-0234">DNA repair</keyword>
<evidence type="ECO:0000256" key="9">
    <source>
        <dbReference type="HAMAP-Rule" id="MF_00969"/>
    </source>
</evidence>
<evidence type="ECO:0000256" key="10">
    <source>
        <dbReference type="SAM" id="MobiDB-lite"/>
    </source>
</evidence>
<dbReference type="InterPro" id="IPR001650">
    <property type="entry name" value="Helicase_C-like"/>
</dbReference>
<sequence length="1076" mass="119935">MRVSTKTPHTSPGDSLDSLPGITEARTSPPFSKRLEAFVRGQEPAAFSPVDTAALSFITSLCSDALASNKPGARVWLTHPNPRVRDRIAVELDLWNIRPLVLPDLPESEDDQLTAPPETIAERLDVMNTLCSAPTGKKSQVVILSPDSLDAASPSPITLQESAQMIHLGDDLDPDLLEKKLIENGYERVTQVHAHGQVARRGGIMDLFSWHAAAPLRMEFFDTEVESLREFDIDTQVSVRRVKQAEITIAEPEQTATVRDFMSKNDRWLAAGDDEPNSAAHGYVNQDGVGDSICLGTPLGTFDAGDFILNEARRHRFFQQIADWKSDQWKIFLTFANKGERERFEELVDQDFFKSGAITPLSGDLVQGFTAPNAGLAFLSSAELFGRYQTPQTRKRASRVDHQRRARAQTALEDISKGDLVVHTEYGVGRFQGIERDEDGHEEIHIRYRDGAILSVPLDHSHLLSKYVGLGGKEPDLSRLGTGAWQKAKNSAEKSILDYAAKLLQMQAERHTQPGYCHPPDSRWMWEFENSFHHTITPGQRDSIEDVKADMESAKPMDRLICGDVGFGKTEVAIRAAFKAVTGGKQAAVLVPTTVLAEQHWRTFRERMSDYPIRIELLNRFRKASEVKETIKGLADGSVDLVIGTHRLISKDIKFKDLGIAIVDEEQRFGVKHKERFKEMFRNIDVLTLSATPIPRTLYLSLMGARDMSTIDTPLPGKVPINTSIHGYDKGIIRDAIRRELKRGGQIFFLHNRVKSIDLVQSALKKLVPEASIVVGHGQMEKDELEVVMRTFVQGKADILLATTIIESGIDIPNANTIIIDRADRFGLADLYQLRGRVGRAGGQAYAILLLPSDLIQGDARKRINAIQQYTALGSGFKIAMRDLEIRGAGNLLGTKQSGHIAAVGFDLYCQLLRQSIDRLRDGKITQRVDVTFKADFICFSEAEYLQATSRENKNDGIGNLPAYLPADYMPEARLRISAYKELAELVTQKELKSLQTRWIDRFGKPPESTANLLTATAVKLAAAAASITSVEIREQRLMLTRNGEYIFLSAKRFPRLKSIKPADKLSETLEMLRSI</sequence>
<dbReference type="SUPFAM" id="SSF141259">
    <property type="entry name" value="CarD-like"/>
    <property type="match status" value="1"/>
</dbReference>
<dbReference type="EC" id="3.6.4.-" evidence="9"/>
<dbReference type="CDD" id="cd17991">
    <property type="entry name" value="DEXHc_TRCF"/>
    <property type="match status" value="1"/>
</dbReference>
<dbReference type="InterPro" id="IPR005118">
    <property type="entry name" value="TRCF_C"/>
</dbReference>
<comment type="similarity">
    <text evidence="9">In the C-terminal section; belongs to the helicase family. RecG subfamily.</text>
</comment>
<keyword evidence="3 9" id="KW-0227">DNA damage</keyword>
<organism evidence="13">
    <name type="scientific">Oceaniferula spumae</name>
    <dbReference type="NCBI Taxonomy" id="2979115"/>
    <lineage>
        <taxon>Bacteria</taxon>
        <taxon>Pseudomonadati</taxon>
        <taxon>Verrucomicrobiota</taxon>
        <taxon>Verrucomicrobiia</taxon>
        <taxon>Verrucomicrobiales</taxon>
        <taxon>Verrucomicrobiaceae</taxon>
        <taxon>Oceaniferula</taxon>
    </lineage>
</organism>
<dbReference type="InterPro" id="IPR011545">
    <property type="entry name" value="DEAD/DEAH_box_helicase_dom"/>
</dbReference>
<proteinExistence type="inferred from homology"/>
<dbReference type="NCBIfam" id="TIGR00580">
    <property type="entry name" value="mfd"/>
    <property type="match status" value="1"/>
</dbReference>
<evidence type="ECO:0000256" key="8">
    <source>
        <dbReference type="ARBA" id="ARBA00023204"/>
    </source>
</evidence>
<dbReference type="SMART" id="SM00490">
    <property type="entry name" value="HELICc"/>
    <property type="match status" value="1"/>
</dbReference>
<feature type="domain" description="Helicase ATP-binding" evidence="11">
    <location>
        <begin position="550"/>
        <end position="711"/>
    </location>
</feature>
<dbReference type="InterPro" id="IPR003711">
    <property type="entry name" value="CarD-like/TRCF_RID"/>
</dbReference>
<dbReference type="InterPro" id="IPR004576">
    <property type="entry name" value="Mfd"/>
</dbReference>
<dbReference type="GO" id="GO:0016787">
    <property type="term" value="F:hydrolase activity"/>
    <property type="evidence" value="ECO:0007669"/>
    <property type="project" value="UniProtKB-KW"/>
</dbReference>
<evidence type="ECO:0000256" key="4">
    <source>
        <dbReference type="ARBA" id="ARBA00022801"/>
    </source>
</evidence>
<dbReference type="InterPro" id="IPR036101">
    <property type="entry name" value="CarD-like/TRCF_RID_sf"/>
</dbReference>
<dbReference type="PROSITE" id="PS51194">
    <property type="entry name" value="HELICASE_CTER"/>
    <property type="match status" value="1"/>
</dbReference>
<keyword evidence="6 9" id="KW-0067">ATP-binding</keyword>
<keyword evidence="4 9" id="KW-0378">Hydrolase</keyword>